<dbReference type="OrthoDB" id="1100079at2"/>
<dbReference type="AlphaFoldDB" id="A0A1M6DXD5"/>
<dbReference type="Pfam" id="PF14322">
    <property type="entry name" value="SusD-like_3"/>
    <property type="match status" value="1"/>
</dbReference>
<dbReference type="STRING" id="1118202.SAMN05443429_104127"/>
<evidence type="ECO:0000313" key="9">
    <source>
        <dbReference type="EMBL" id="SHI77678.1"/>
    </source>
</evidence>
<name>A0A1M6DXD5_9FLAO</name>
<dbReference type="Gene3D" id="1.25.40.390">
    <property type="match status" value="1"/>
</dbReference>
<evidence type="ECO:0000259" key="7">
    <source>
        <dbReference type="Pfam" id="PF07980"/>
    </source>
</evidence>
<dbReference type="EMBL" id="FQYI01000004">
    <property type="protein sequence ID" value="SHI77678.1"/>
    <property type="molecule type" value="Genomic_DNA"/>
</dbReference>
<dbReference type="SUPFAM" id="SSF48452">
    <property type="entry name" value="TPR-like"/>
    <property type="match status" value="1"/>
</dbReference>
<evidence type="ECO:0000256" key="5">
    <source>
        <dbReference type="ARBA" id="ARBA00023237"/>
    </source>
</evidence>
<organism evidence="9 10">
    <name type="scientific">Cruoricaptor ignavus</name>
    <dbReference type="NCBI Taxonomy" id="1118202"/>
    <lineage>
        <taxon>Bacteria</taxon>
        <taxon>Pseudomonadati</taxon>
        <taxon>Bacteroidota</taxon>
        <taxon>Flavobacteriia</taxon>
        <taxon>Flavobacteriales</taxon>
        <taxon>Weeksellaceae</taxon>
        <taxon>Cruoricaptor</taxon>
    </lineage>
</organism>
<feature type="chain" id="PRO_5013359526" evidence="6">
    <location>
        <begin position="22"/>
        <end position="501"/>
    </location>
</feature>
<dbReference type="InterPro" id="IPR012944">
    <property type="entry name" value="SusD_RagB_dom"/>
</dbReference>
<keyword evidence="3 6" id="KW-0732">Signal</keyword>
<proteinExistence type="inferred from homology"/>
<feature type="signal peptide" evidence="6">
    <location>
        <begin position="1"/>
        <end position="21"/>
    </location>
</feature>
<dbReference type="InterPro" id="IPR011990">
    <property type="entry name" value="TPR-like_helical_dom_sf"/>
</dbReference>
<gene>
    <name evidence="9" type="ORF">SAMN05443429_104127</name>
</gene>
<dbReference type="RefSeq" id="WP_073179175.1">
    <property type="nucleotide sequence ID" value="NZ_FQYI01000004.1"/>
</dbReference>
<comment type="similarity">
    <text evidence="2">Belongs to the SusD family.</text>
</comment>
<evidence type="ECO:0000256" key="6">
    <source>
        <dbReference type="SAM" id="SignalP"/>
    </source>
</evidence>
<dbReference type="InterPro" id="IPR033985">
    <property type="entry name" value="SusD-like_N"/>
</dbReference>
<reference evidence="9 10" key="1">
    <citation type="submission" date="2016-11" db="EMBL/GenBank/DDBJ databases">
        <authorList>
            <person name="Jaros S."/>
            <person name="Januszkiewicz K."/>
            <person name="Wedrychowicz H."/>
        </authorList>
    </citation>
    <scope>NUCLEOTIDE SEQUENCE [LARGE SCALE GENOMIC DNA]</scope>
    <source>
        <strain evidence="9 10">DSM 25479</strain>
    </source>
</reference>
<keyword evidence="10" id="KW-1185">Reference proteome</keyword>
<comment type="subcellular location">
    <subcellularLocation>
        <location evidence="1">Cell outer membrane</location>
    </subcellularLocation>
</comment>
<evidence type="ECO:0000259" key="8">
    <source>
        <dbReference type="Pfam" id="PF14322"/>
    </source>
</evidence>
<feature type="domain" description="SusD-like N-terminal" evidence="8">
    <location>
        <begin position="24"/>
        <end position="210"/>
    </location>
</feature>
<dbReference type="GO" id="GO:0009279">
    <property type="term" value="C:cell outer membrane"/>
    <property type="evidence" value="ECO:0007669"/>
    <property type="project" value="UniProtKB-SubCell"/>
</dbReference>
<evidence type="ECO:0000256" key="2">
    <source>
        <dbReference type="ARBA" id="ARBA00006275"/>
    </source>
</evidence>
<accession>A0A1M6DXD5</accession>
<evidence type="ECO:0000256" key="3">
    <source>
        <dbReference type="ARBA" id="ARBA00022729"/>
    </source>
</evidence>
<evidence type="ECO:0000256" key="4">
    <source>
        <dbReference type="ARBA" id="ARBA00023136"/>
    </source>
</evidence>
<dbReference type="Proteomes" id="UP000184335">
    <property type="component" value="Unassembled WGS sequence"/>
</dbReference>
<protein>
    <submittedName>
        <fullName evidence="9">SusD family protein</fullName>
    </submittedName>
</protein>
<evidence type="ECO:0000313" key="10">
    <source>
        <dbReference type="Proteomes" id="UP000184335"/>
    </source>
</evidence>
<feature type="domain" description="RagB/SusD" evidence="7">
    <location>
        <begin position="344"/>
        <end position="499"/>
    </location>
</feature>
<keyword evidence="4" id="KW-0472">Membrane</keyword>
<sequence length="501" mass="55867">MKKLIILGSLLGALVSLNSCRDEFLESEPTETLANPDAQSKLNGLYLMMVNTGTGGTKNHDDFGQKGYDIYSDLLSSDMVLSAETYGWYSQFSRLNGTADYTNLVNYKPWRYYYRIAYAANDVIAGLGGNDATVTSVNDKYAMGQAKAMRAYAYFNLMQFYTPAYDASGDGVPLYTSTSVAAQPTAKQSEVYAQIIKDLNEAVALLEGYSRPNKGVVNKFVAEGLLAYAYAATGDYTNAAKASLDIVQKGGFPLTKKEQAYDPAFQKGGFNNINTESWMWGFDITEANDLDLVSWWGQADIFTYSYAAVGDYKSIDLNLWAEIPSYDVRKNQFVTVTENKDGSLKLSDADQPGDYEAVPANKFYTPQREIQGQRNIVTDYVFMRVDEFYLLAAESLAKTGQEAQAKIVLKKLLAERYSDSSKLALIDTLSGAALLKEINFQTRIELWGEGKSYYALKRNRGTINRGPNHLYFVGQQIPYNDKRLYLKIPQAEINNNPHISN</sequence>
<evidence type="ECO:0000256" key="1">
    <source>
        <dbReference type="ARBA" id="ARBA00004442"/>
    </source>
</evidence>
<dbReference type="Pfam" id="PF07980">
    <property type="entry name" value="SusD_RagB"/>
    <property type="match status" value="1"/>
</dbReference>
<keyword evidence="5" id="KW-0998">Cell outer membrane</keyword>